<keyword evidence="1" id="KW-1133">Transmembrane helix</keyword>
<reference evidence="2" key="1">
    <citation type="journal article" date="2023" name="Science">
        <title>Genome structures resolve the early diversification of teleost fishes.</title>
        <authorList>
            <person name="Parey E."/>
            <person name="Louis A."/>
            <person name="Montfort J."/>
            <person name="Bouchez O."/>
            <person name="Roques C."/>
            <person name="Iampietro C."/>
            <person name="Lluch J."/>
            <person name="Castinel A."/>
            <person name="Donnadieu C."/>
            <person name="Desvignes T."/>
            <person name="Floi Bucao C."/>
            <person name="Jouanno E."/>
            <person name="Wen M."/>
            <person name="Mejri S."/>
            <person name="Dirks R."/>
            <person name="Jansen H."/>
            <person name="Henkel C."/>
            <person name="Chen W.J."/>
            <person name="Zahm M."/>
            <person name="Cabau C."/>
            <person name="Klopp C."/>
            <person name="Thompson A.W."/>
            <person name="Robinson-Rechavi M."/>
            <person name="Braasch I."/>
            <person name="Lecointre G."/>
            <person name="Bobe J."/>
            <person name="Postlethwait J.H."/>
            <person name="Berthelot C."/>
            <person name="Roest Crollius H."/>
            <person name="Guiguen Y."/>
        </authorList>
    </citation>
    <scope>NUCLEOTIDE SEQUENCE</scope>
    <source>
        <strain evidence="2">WJC10195</strain>
    </source>
</reference>
<evidence type="ECO:0000313" key="3">
    <source>
        <dbReference type="Proteomes" id="UP001152622"/>
    </source>
</evidence>
<dbReference type="AlphaFoldDB" id="A0A9Q1G2L1"/>
<dbReference type="EMBL" id="JAINUF010000002">
    <property type="protein sequence ID" value="KAJ8373610.1"/>
    <property type="molecule type" value="Genomic_DNA"/>
</dbReference>
<gene>
    <name evidence="2" type="ORF">SKAU_G00041900</name>
</gene>
<keyword evidence="3" id="KW-1185">Reference proteome</keyword>
<keyword evidence="1" id="KW-0812">Transmembrane</keyword>
<sequence length="72" mass="7927">MREQLNGSLLSAATVFGGVLMMTAGSVLRWSKKRLIVVRWFGGSACALHTVRLSVVVRVYAPCIIPVRLRKV</sequence>
<dbReference type="Proteomes" id="UP001152622">
    <property type="component" value="Chromosome 2"/>
</dbReference>
<evidence type="ECO:0000256" key="1">
    <source>
        <dbReference type="SAM" id="Phobius"/>
    </source>
</evidence>
<keyword evidence="1" id="KW-0472">Membrane</keyword>
<comment type="caution">
    <text evidence="2">The sequence shown here is derived from an EMBL/GenBank/DDBJ whole genome shotgun (WGS) entry which is preliminary data.</text>
</comment>
<accession>A0A9Q1G2L1</accession>
<name>A0A9Q1G2L1_SYNKA</name>
<proteinExistence type="predicted"/>
<organism evidence="2 3">
    <name type="scientific">Synaphobranchus kaupii</name>
    <name type="common">Kaup's arrowtooth eel</name>
    <dbReference type="NCBI Taxonomy" id="118154"/>
    <lineage>
        <taxon>Eukaryota</taxon>
        <taxon>Metazoa</taxon>
        <taxon>Chordata</taxon>
        <taxon>Craniata</taxon>
        <taxon>Vertebrata</taxon>
        <taxon>Euteleostomi</taxon>
        <taxon>Actinopterygii</taxon>
        <taxon>Neopterygii</taxon>
        <taxon>Teleostei</taxon>
        <taxon>Anguilliformes</taxon>
        <taxon>Synaphobranchidae</taxon>
        <taxon>Synaphobranchus</taxon>
    </lineage>
</organism>
<evidence type="ECO:0000313" key="2">
    <source>
        <dbReference type="EMBL" id="KAJ8373610.1"/>
    </source>
</evidence>
<feature type="transmembrane region" description="Helical" evidence="1">
    <location>
        <begin position="7"/>
        <end position="28"/>
    </location>
</feature>
<protein>
    <submittedName>
        <fullName evidence="2">Uncharacterized protein</fullName>
    </submittedName>
</protein>